<reference evidence="2" key="2">
    <citation type="submission" date="2010-07" db="EMBL/GenBank/DDBJ databases">
        <authorList>
            <consortium name="The Broad Institute Genome Sequencing Platform"/>
            <consortium name="Broad Institute Genome Sequencing Center for Infectious Disease"/>
            <person name="Ma L.-J."/>
            <person name="Dead R."/>
            <person name="Young S."/>
            <person name="Zeng Q."/>
            <person name="Koehrsen M."/>
            <person name="Alvarado L."/>
            <person name="Berlin A."/>
            <person name="Chapman S.B."/>
            <person name="Chen Z."/>
            <person name="Freedman E."/>
            <person name="Gellesch M."/>
            <person name="Goldberg J."/>
            <person name="Griggs A."/>
            <person name="Gujja S."/>
            <person name="Heilman E.R."/>
            <person name="Heiman D."/>
            <person name="Hepburn T."/>
            <person name="Howarth C."/>
            <person name="Jen D."/>
            <person name="Larson L."/>
            <person name="Mehta T."/>
            <person name="Neiman D."/>
            <person name="Pearson M."/>
            <person name="Roberts A."/>
            <person name="Saif S."/>
            <person name="Shea T."/>
            <person name="Shenoy N."/>
            <person name="Sisk P."/>
            <person name="Stolte C."/>
            <person name="Sykes S."/>
            <person name="Walk T."/>
            <person name="White J."/>
            <person name="Yandava C."/>
            <person name="Haas B."/>
            <person name="Nusbaum C."/>
            <person name="Birren B."/>
        </authorList>
    </citation>
    <scope>NUCLEOTIDE SEQUENCE</scope>
    <source>
        <strain evidence="2">R3-111a-1</strain>
    </source>
</reference>
<protein>
    <recommendedName>
        <fullName evidence="1">Small ribosomal subunit protein mS37</fullName>
    </recommendedName>
</protein>
<dbReference type="FunCoup" id="J3PFZ0">
    <property type="interactions" value="74"/>
</dbReference>
<name>J3PFZ0_GAET3</name>
<dbReference type="InterPro" id="IPR017264">
    <property type="entry name" value="Ribosomal_mS37_fun"/>
</dbReference>
<dbReference type="PANTHER" id="PTHR28066">
    <property type="entry name" value="37S RIBOSOMAL PROTEIN MRP10, MITOCHONDRIAL"/>
    <property type="match status" value="1"/>
</dbReference>
<reference evidence="3" key="5">
    <citation type="submission" date="2018-04" db="UniProtKB">
        <authorList>
            <consortium name="EnsemblFungi"/>
        </authorList>
    </citation>
    <scope>IDENTIFICATION</scope>
    <source>
        <strain evidence="3">R3-111a-1</strain>
    </source>
</reference>
<dbReference type="EnsemblFungi" id="EJT70242">
    <property type="protein sequence ID" value="EJT70242"/>
    <property type="gene ID" value="GGTG_12415"/>
</dbReference>
<organism evidence="2">
    <name type="scientific">Gaeumannomyces tritici (strain R3-111a-1)</name>
    <name type="common">Wheat and barley take-all root rot fungus</name>
    <name type="synonym">Gaeumannomyces graminis var. tritici</name>
    <dbReference type="NCBI Taxonomy" id="644352"/>
    <lineage>
        <taxon>Eukaryota</taxon>
        <taxon>Fungi</taxon>
        <taxon>Dikarya</taxon>
        <taxon>Ascomycota</taxon>
        <taxon>Pezizomycotina</taxon>
        <taxon>Sordariomycetes</taxon>
        <taxon>Sordariomycetidae</taxon>
        <taxon>Magnaporthales</taxon>
        <taxon>Magnaporthaceae</taxon>
        <taxon>Gaeumannomyces</taxon>
    </lineage>
</organism>
<dbReference type="EMBL" id="GL385402">
    <property type="protein sequence ID" value="EJT70242.1"/>
    <property type="molecule type" value="Genomic_DNA"/>
</dbReference>
<sequence>MSTVKKPIKLPPLRNLRVRNPIQKEVNPCLSVMQSVLACWASAGYTAAGCLALEQQLRECADGPQQTVKKLNPINHHLSRMQQKMGARKKK</sequence>
<keyword evidence="1" id="KW-0496">Mitochondrion</keyword>
<dbReference type="GO" id="GO:0032543">
    <property type="term" value="P:mitochondrial translation"/>
    <property type="evidence" value="ECO:0007669"/>
    <property type="project" value="InterPro"/>
</dbReference>
<dbReference type="Proteomes" id="UP000006039">
    <property type="component" value="Unassembled WGS sequence"/>
</dbReference>
<reference evidence="2" key="3">
    <citation type="submission" date="2010-09" db="EMBL/GenBank/DDBJ databases">
        <title>Annotation of Gaeumannomyces graminis var. tritici R3-111a-1.</title>
        <authorList>
            <consortium name="The Broad Institute Genome Sequencing Platform"/>
            <person name="Ma L.-J."/>
            <person name="Dead R."/>
            <person name="Young S.K."/>
            <person name="Zeng Q."/>
            <person name="Gargeya S."/>
            <person name="Fitzgerald M."/>
            <person name="Haas B."/>
            <person name="Abouelleil A."/>
            <person name="Alvarado L."/>
            <person name="Arachchi H.M."/>
            <person name="Berlin A."/>
            <person name="Brown A."/>
            <person name="Chapman S.B."/>
            <person name="Chen Z."/>
            <person name="Dunbar C."/>
            <person name="Freedman E."/>
            <person name="Gearin G."/>
            <person name="Gellesch M."/>
            <person name="Goldberg J."/>
            <person name="Griggs A."/>
            <person name="Gujja S."/>
            <person name="Heiman D."/>
            <person name="Howarth C."/>
            <person name="Larson L."/>
            <person name="Lui A."/>
            <person name="MacDonald P.J.P."/>
            <person name="Mehta T."/>
            <person name="Montmayeur A."/>
            <person name="Murphy C."/>
            <person name="Neiman D."/>
            <person name="Pearson M."/>
            <person name="Priest M."/>
            <person name="Roberts A."/>
            <person name="Saif S."/>
            <person name="Shea T."/>
            <person name="Shenoy N."/>
            <person name="Sisk P."/>
            <person name="Stolte C."/>
            <person name="Sykes S."/>
            <person name="Yandava C."/>
            <person name="Wortman J."/>
            <person name="Nusbaum C."/>
            <person name="Birren B."/>
        </authorList>
    </citation>
    <scope>NUCLEOTIDE SEQUENCE</scope>
    <source>
        <strain evidence="2">R3-111a-1</strain>
    </source>
</reference>
<comment type="subunit">
    <text evidence="1">Component of the mitochondrial small ribosomal subunit.</text>
</comment>
<evidence type="ECO:0000313" key="3">
    <source>
        <dbReference type="EnsemblFungi" id="EJT70242"/>
    </source>
</evidence>
<proteinExistence type="inferred from homology"/>
<dbReference type="GO" id="GO:0005763">
    <property type="term" value="C:mitochondrial small ribosomal subunit"/>
    <property type="evidence" value="ECO:0007669"/>
    <property type="project" value="TreeGrafter"/>
</dbReference>
<dbReference type="InterPro" id="IPR009069">
    <property type="entry name" value="Cys_alpha_HP_mot_SF"/>
</dbReference>
<keyword evidence="1" id="KW-0687">Ribonucleoprotein</keyword>
<dbReference type="PANTHER" id="PTHR28066:SF1">
    <property type="entry name" value="SMALL RIBOSOMAL SUBUNIT PROTEIN MS37"/>
    <property type="match status" value="1"/>
</dbReference>
<dbReference type="STRING" id="644352.J3PFZ0"/>
<dbReference type="RefSeq" id="XP_009228576.1">
    <property type="nucleotide sequence ID" value="XM_009230312.1"/>
</dbReference>
<dbReference type="OrthoDB" id="2210at2759"/>
<gene>
    <name evidence="3" type="primary">20352873</name>
    <name evidence="2" type="ORF">GGTG_12415</name>
</gene>
<evidence type="ECO:0000256" key="1">
    <source>
        <dbReference type="PIRNR" id="PIRNR037706"/>
    </source>
</evidence>
<dbReference type="GO" id="GO:0003735">
    <property type="term" value="F:structural constituent of ribosome"/>
    <property type="evidence" value="ECO:0007669"/>
    <property type="project" value="InterPro"/>
</dbReference>
<dbReference type="VEuPathDB" id="FungiDB:GGTG_12415"/>
<comment type="function">
    <text evidence="1">Component of the mitochondrial ribosome (mitoribosome), a dedicated translation machinery responsible for the synthesis of mitochondrial genome-encoded proteins, including at least some of the essential transmembrane subunits of the mitochondrial respiratory chain. The mitoribosomes are attached to the mitochondrial inner membrane and translation products are cotranslationally integrated into the membrane.</text>
</comment>
<dbReference type="GeneID" id="20352873"/>
<dbReference type="eggNOG" id="ENOG502SBQ7">
    <property type="taxonomic scope" value="Eukaryota"/>
</dbReference>
<evidence type="ECO:0000313" key="2">
    <source>
        <dbReference type="EMBL" id="EJT70242.1"/>
    </source>
</evidence>
<dbReference type="AlphaFoldDB" id="J3PFZ0"/>
<accession>J3PFZ0</accession>
<evidence type="ECO:0000313" key="4">
    <source>
        <dbReference type="Proteomes" id="UP000006039"/>
    </source>
</evidence>
<dbReference type="SUPFAM" id="SSF47072">
    <property type="entry name" value="Cysteine alpha-hairpin motif"/>
    <property type="match status" value="1"/>
</dbReference>
<comment type="similarity">
    <text evidence="1">Belongs to the mitochondrion-specific ribosomal protein mS37 family.</text>
</comment>
<dbReference type="PIRSF" id="PIRSF037706">
    <property type="entry name" value="MRP10"/>
    <property type="match status" value="1"/>
</dbReference>
<dbReference type="HOGENOM" id="CLU_162186_0_0_1"/>
<reference evidence="3" key="4">
    <citation type="journal article" date="2015" name="G3 (Bethesda)">
        <title>Genome sequences of three phytopathogenic species of the Magnaporthaceae family of fungi.</title>
        <authorList>
            <person name="Okagaki L.H."/>
            <person name="Nunes C.C."/>
            <person name="Sailsbery J."/>
            <person name="Clay B."/>
            <person name="Brown D."/>
            <person name="John T."/>
            <person name="Oh Y."/>
            <person name="Young N."/>
            <person name="Fitzgerald M."/>
            <person name="Haas B.J."/>
            <person name="Zeng Q."/>
            <person name="Young S."/>
            <person name="Adiconis X."/>
            <person name="Fan L."/>
            <person name="Levin J.Z."/>
            <person name="Mitchell T.K."/>
            <person name="Okubara P.A."/>
            <person name="Farman M.L."/>
            <person name="Kohn L.M."/>
            <person name="Birren B."/>
            <person name="Ma L.-J."/>
            <person name="Dean R.A."/>
        </authorList>
    </citation>
    <scope>NUCLEOTIDE SEQUENCE</scope>
    <source>
        <strain evidence="3">R3-111a-1</strain>
    </source>
</reference>
<comment type="subcellular location">
    <subcellularLocation>
        <location evidence="1">Mitochondrion</location>
    </subcellularLocation>
</comment>
<reference evidence="4" key="1">
    <citation type="submission" date="2010-07" db="EMBL/GenBank/DDBJ databases">
        <title>The genome sequence of Gaeumannomyces graminis var. tritici strain R3-111a-1.</title>
        <authorList>
            <consortium name="The Broad Institute Genome Sequencing Platform"/>
            <person name="Ma L.-J."/>
            <person name="Dead R."/>
            <person name="Young S."/>
            <person name="Zeng Q."/>
            <person name="Koehrsen M."/>
            <person name="Alvarado L."/>
            <person name="Berlin A."/>
            <person name="Chapman S.B."/>
            <person name="Chen Z."/>
            <person name="Freedman E."/>
            <person name="Gellesch M."/>
            <person name="Goldberg J."/>
            <person name="Griggs A."/>
            <person name="Gujja S."/>
            <person name="Heilman E.R."/>
            <person name="Heiman D."/>
            <person name="Hepburn T."/>
            <person name="Howarth C."/>
            <person name="Jen D."/>
            <person name="Larson L."/>
            <person name="Mehta T."/>
            <person name="Neiman D."/>
            <person name="Pearson M."/>
            <person name="Roberts A."/>
            <person name="Saif S."/>
            <person name="Shea T."/>
            <person name="Shenoy N."/>
            <person name="Sisk P."/>
            <person name="Stolte C."/>
            <person name="Sykes S."/>
            <person name="Walk T."/>
            <person name="White J."/>
            <person name="Yandava C."/>
            <person name="Haas B."/>
            <person name="Nusbaum C."/>
            <person name="Birren B."/>
        </authorList>
    </citation>
    <scope>NUCLEOTIDE SEQUENCE [LARGE SCALE GENOMIC DNA]</scope>
    <source>
        <strain evidence="4">R3-111a-1</strain>
    </source>
</reference>
<keyword evidence="4" id="KW-1185">Reference proteome</keyword>
<keyword evidence="1 2" id="KW-0689">Ribosomal protein</keyword>